<feature type="compositionally biased region" description="Basic and acidic residues" evidence="1">
    <location>
        <begin position="334"/>
        <end position="346"/>
    </location>
</feature>
<feature type="region of interest" description="Disordered" evidence="1">
    <location>
        <begin position="39"/>
        <end position="72"/>
    </location>
</feature>
<feature type="region of interest" description="Disordered" evidence="1">
    <location>
        <begin position="396"/>
        <end position="433"/>
    </location>
</feature>
<gene>
    <name evidence="2" type="ORF">Purlil1_7222</name>
</gene>
<reference evidence="2 3" key="1">
    <citation type="journal article" date="2024" name="Microbiol. Resour. Announc.">
        <title>Genome annotations for the ascomycete fungi Trichoderma harzianum, Trichoderma aggressivum, and Purpureocillium lilacinum.</title>
        <authorList>
            <person name="Beijen E.P.W."/>
            <person name="Ohm R.A."/>
        </authorList>
    </citation>
    <scope>NUCLEOTIDE SEQUENCE [LARGE SCALE GENOMIC DNA]</scope>
    <source>
        <strain evidence="2 3">CBS 150709</strain>
    </source>
</reference>
<feature type="region of interest" description="Disordered" evidence="1">
    <location>
        <begin position="310"/>
        <end position="364"/>
    </location>
</feature>
<evidence type="ECO:0000256" key="1">
    <source>
        <dbReference type="SAM" id="MobiDB-lite"/>
    </source>
</evidence>
<feature type="region of interest" description="Disordered" evidence="1">
    <location>
        <begin position="231"/>
        <end position="279"/>
    </location>
</feature>
<comment type="caution">
    <text evidence="2">The sequence shown here is derived from an EMBL/GenBank/DDBJ whole genome shotgun (WGS) entry which is preliminary data.</text>
</comment>
<proteinExistence type="predicted"/>
<name>A0ABR0BXD8_PURLI</name>
<dbReference type="Proteomes" id="UP001287286">
    <property type="component" value="Unassembled WGS sequence"/>
</dbReference>
<dbReference type="EMBL" id="JAWRVI010000025">
    <property type="protein sequence ID" value="KAK4088343.1"/>
    <property type="molecule type" value="Genomic_DNA"/>
</dbReference>
<evidence type="ECO:0000313" key="3">
    <source>
        <dbReference type="Proteomes" id="UP001287286"/>
    </source>
</evidence>
<feature type="compositionally biased region" description="Basic and acidic residues" evidence="1">
    <location>
        <begin position="423"/>
        <end position="433"/>
    </location>
</feature>
<accession>A0ABR0BXD8</accession>
<protein>
    <submittedName>
        <fullName evidence="2">Uncharacterized protein</fullName>
    </submittedName>
</protein>
<feature type="compositionally biased region" description="Pro residues" evidence="1">
    <location>
        <begin position="402"/>
        <end position="417"/>
    </location>
</feature>
<organism evidence="2 3">
    <name type="scientific">Purpureocillium lilacinum</name>
    <name type="common">Paecilomyces lilacinus</name>
    <dbReference type="NCBI Taxonomy" id="33203"/>
    <lineage>
        <taxon>Eukaryota</taxon>
        <taxon>Fungi</taxon>
        <taxon>Dikarya</taxon>
        <taxon>Ascomycota</taxon>
        <taxon>Pezizomycotina</taxon>
        <taxon>Sordariomycetes</taxon>
        <taxon>Hypocreomycetidae</taxon>
        <taxon>Hypocreales</taxon>
        <taxon>Ophiocordycipitaceae</taxon>
        <taxon>Purpureocillium</taxon>
    </lineage>
</organism>
<evidence type="ECO:0000313" key="2">
    <source>
        <dbReference type="EMBL" id="KAK4088343.1"/>
    </source>
</evidence>
<feature type="compositionally biased region" description="Polar residues" evidence="1">
    <location>
        <begin position="347"/>
        <end position="358"/>
    </location>
</feature>
<sequence>MNLVASSERTQRRLRQRTILGVLCFALLMQPQVTIALRPPTIAPPTSSNEQRQPLIGAARQNRQRRSSSQRTVARLSDRRLLVMIDAPAKLISDRRGANMLGSGGPSVARGHDDGALVFSECARQSDTRACDARAAQTRYEVLLGKGGNCVQLPAVQTLGEGPNWWSHAACRSRQLVMRTGGAHRDRRPTTLCSRLYPANEDCPDSRATNRHACKAGGPCGGGQTTRVEVRRKMSSTPHEPRKLLKPTDGPDVPQPALSRPEPRPGTPARSRKSQATAACESREAVARFGWRASAGVVVGPVSNVARQQSMAERGAESSAAIDISPSATRRGARCHDTEHGARRTDGQPTSWPSNALSDTGHPCVRSERGVMVHGRPGSPSWATQYLRCYRAGTATLRGFPKSPPPPEPRRPAPSWPDPISRSSREAIDTSRD</sequence>
<keyword evidence="3" id="KW-1185">Reference proteome</keyword>